<evidence type="ECO:0000313" key="2">
    <source>
        <dbReference type="Proteomes" id="UP001589776"/>
    </source>
</evidence>
<keyword evidence="2" id="KW-1185">Reference proteome</keyword>
<proteinExistence type="predicted"/>
<gene>
    <name evidence="1" type="ORF">ACFFK0_06845</name>
</gene>
<sequence>MYNWYNHPQHPPYLHNPQLQYPRYPEIAPHLYSPFWPATAAPYGTVPPEQLGQPLQPDQSVHRQVNVSAGVGLEHLHQLLEAQMAVSHEILELVRKQVRDHLQAEDDAEEVFFQHPAILEDTSE</sequence>
<reference evidence="1 2" key="1">
    <citation type="submission" date="2024-09" db="EMBL/GenBank/DDBJ databases">
        <authorList>
            <person name="Sun Q."/>
            <person name="Mori K."/>
        </authorList>
    </citation>
    <scope>NUCLEOTIDE SEQUENCE [LARGE SCALE GENOMIC DNA]</scope>
    <source>
        <strain evidence="1 2">CCM 7759</strain>
    </source>
</reference>
<protein>
    <submittedName>
        <fullName evidence="1">Uncharacterized protein</fullName>
    </submittedName>
</protein>
<comment type="caution">
    <text evidence="1">The sequence shown here is derived from an EMBL/GenBank/DDBJ whole genome shotgun (WGS) entry which is preliminary data.</text>
</comment>
<name>A0ABV6DHP9_9BACL</name>
<dbReference type="EMBL" id="JBHLWN010000027">
    <property type="protein sequence ID" value="MFC0212176.1"/>
    <property type="molecule type" value="Genomic_DNA"/>
</dbReference>
<accession>A0ABV6DHP9</accession>
<evidence type="ECO:0000313" key="1">
    <source>
        <dbReference type="EMBL" id="MFC0212176.1"/>
    </source>
</evidence>
<dbReference type="RefSeq" id="WP_377469280.1">
    <property type="nucleotide sequence ID" value="NZ_JBHLWN010000027.1"/>
</dbReference>
<organism evidence="1 2">
    <name type="scientific">Paenibacillus chartarius</name>
    <dbReference type="NCBI Taxonomy" id="747481"/>
    <lineage>
        <taxon>Bacteria</taxon>
        <taxon>Bacillati</taxon>
        <taxon>Bacillota</taxon>
        <taxon>Bacilli</taxon>
        <taxon>Bacillales</taxon>
        <taxon>Paenibacillaceae</taxon>
        <taxon>Paenibacillus</taxon>
    </lineage>
</organism>
<dbReference type="Proteomes" id="UP001589776">
    <property type="component" value="Unassembled WGS sequence"/>
</dbReference>